<sequence length="111" mass="11747">MDGGLAVGLAHVILLSLLADRFSHAHARRWIPILAVAATVACSLTWMVTGFYADASREFMAVFSAVYVTATLLSVLAVARREQSALLRIGAGVLGGMAAFFLAAPLLFLIL</sequence>
<gene>
    <name evidence="2" type="ORF">HNQ61_004342</name>
</gene>
<dbReference type="RefSeq" id="WP_170038858.1">
    <property type="nucleotide sequence ID" value="NZ_JACHIA010000017.1"/>
</dbReference>
<feature type="transmembrane region" description="Helical" evidence="1">
    <location>
        <begin position="29"/>
        <end position="52"/>
    </location>
</feature>
<dbReference type="EMBL" id="JACHIA010000017">
    <property type="protein sequence ID" value="MBB6072679.1"/>
    <property type="molecule type" value="Genomic_DNA"/>
</dbReference>
<feature type="transmembrane region" description="Helical" evidence="1">
    <location>
        <begin position="85"/>
        <end position="110"/>
    </location>
</feature>
<evidence type="ECO:0000313" key="3">
    <source>
        <dbReference type="Proteomes" id="UP000582837"/>
    </source>
</evidence>
<dbReference type="Proteomes" id="UP000582837">
    <property type="component" value="Unassembled WGS sequence"/>
</dbReference>
<evidence type="ECO:0000313" key="2">
    <source>
        <dbReference type="EMBL" id="MBB6072679.1"/>
    </source>
</evidence>
<keyword evidence="1" id="KW-1133">Transmembrane helix</keyword>
<comment type="caution">
    <text evidence="2">The sequence shown here is derived from an EMBL/GenBank/DDBJ whole genome shotgun (WGS) entry which is preliminary data.</text>
</comment>
<proteinExistence type="predicted"/>
<reference evidence="2 3" key="1">
    <citation type="submission" date="2020-08" db="EMBL/GenBank/DDBJ databases">
        <title>Genomic Encyclopedia of Type Strains, Phase IV (KMG-IV): sequencing the most valuable type-strain genomes for metagenomic binning, comparative biology and taxonomic classification.</title>
        <authorList>
            <person name="Goeker M."/>
        </authorList>
    </citation>
    <scope>NUCLEOTIDE SEQUENCE [LARGE SCALE GENOMIC DNA]</scope>
    <source>
        <strain evidence="2 3">DSM 29007</strain>
    </source>
</reference>
<keyword evidence="1" id="KW-0812">Transmembrane</keyword>
<dbReference type="AlphaFoldDB" id="A0A841H4G2"/>
<keyword evidence="3" id="KW-1185">Reference proteome</keyword>
<feature type="transmembrane region" description="Helical" evidence="1">
    <location>
        <begin position="59"/>
        <end position="79"/>
    </location>
</feature>
<protein>
    <submittedName>
        <fullName evidence="2">Uncharacterized protein</fullName>
    </submittedName>
</protein>
<organism evidence="2 3">
    <name type="scientific">Longimicrobium terrae</name>
    <dbReference type="NCBI Taxonomy" id="1639882"/>
    <lineage>
        <taxon>Bacteria</taxon>
        <taxon>Pseudomonadati</taxon>
        <taxon>Gemmatimonadota</taxon>
        <taxon>Longimicrobiia</taxon>
        <taxon>Longimicrobiales</taxon>
        <taxon>Longimicrobiaceae</taxon>
        <taxon>Longimicrobium</taxon>
    </lineage>
</organism>
<name>A0A841H4G2_9BACT</name>
<accession>A0A841H4G2</accession>
<evidence type="ECO:0000256" key="1">
    <source>
        <dbReference type="SAM" id="Phobius"/>
    </source>
</evidence>
<keyword evidence="1" id="KW-0472">Membrane</keyword>